<protein>
    <submittedName>
        <fullName evidence="1">Uncharacterized protein</fullName>
    </submittedName>
</protein>
<keyword evidence="2" id="KW-1185">Reference proteome</keyword>
<gene>
    <name evidence="1" type="ORF">QE152_g29836</name>
</gene>
<evidence type="ECO:0000313" key="2">
    <source>
        <dbReference type="Proteomes" id="UP001458880"/>
    </source>
</evidence>
<reference evidence="1 2" key="1">
    <citation type="journal article" date="2024" name="BMC Genomics">
        <title>De novo assembly and annotation of Popillia japonica's genome with initial clues to its potential as an invasive pest.</title>
        <authorList>
            <person name="Cucini C."/>
            <person name="Boschi S."/>
            <person name="Funari R."/>
            <person name="Cardaioli E."/>
            <person name="Iannotti N."/>
            <person name="Marturano G."/>
            <person name="Paoli F."/>
            <person name="Bruttini M."/>
            <person name="Carapelli A."/>
            <person name="Frati F."/>
            <person name="Nardi F."/>
        </authorList>
    </citation>
    <scope>NUCLEOTIDE SEQUENCE [LARGE SCALE GENOMIC DNA]</scope>
    <source>
        <strain evidence="1">DMR45628</strain>
    </source>
</reference>
<sequence>MAKEDCPDRSDNYKIVAENSLKFNLGDLERLAPEEVFNLLDGITEEQALNSDVEGDSDAEDNLAYDTPVASANLRFD</sequence>
<organism evidence="1 2">
    <name type="scientific">Popillia japonica</name>
    <name type="common">Japanese beetle</name>
    <dbReference type="NCBI Taxonomy" id="7064"/>
    <lineage>
        <taxon>Eukaryota</taxon>
        <taxon>Metazoa</taxon>
        <taxon>Ecdysozoa</taxon>
        <taxon>Arthropoda</taxon>
        <taxon>Hexapoda</taxon>
        <taxon>Insecta</taxon>
        <taxon>Pterygota</taxon>
        <taxon>Neoptera</taxon>
        <taxon>Endopterygota</taxon>
        <taxon>Coleoptera</taxon>
        <taxon>Polyphaga</taxon>
        <taxon>Scarabaeiformia</taxon>
        <taxon>Scarabaeidae</taxon>
        <taxon>Rutelinae</taxon>
        <taxon>Popillia</taxon>
    </lineage>
</organism>
<accession>A0AAW1JGA2</accession>
<name>A0AAW1JGA2_POPJA</name>
<comment type="caution">
    <text evidence="1">The sequence shown here is derived from an EMBL/GenBank/DDBJ whole genome shotgun (WGS) entry which is preliminary data.</text>
</comment>
<dbReference type="Proteomes" id="UP001458880">
    <property type="component" value="Unassembled WGS sequence"/>
</dbReference>
<dbReference type="AlphaFoldDB" id="A0AAW1JGA2"/>
<evidence type="ECO:0000313" key="1">
    <source>
        <dbReference type="EMBL" id="KAK9702593.1"/>
    </source>
</evidence>
<proteinExistence type="predicted"/>
<dbReference type="EMBL" id="JASPKY010000389">
    <property type="protein sequence ID" value="KAK9702593.1"/>
    <property type="molecule type" value="Genomic_DNA"/>
</dbReference>